<dbReference type="Pfam" id="PF00082">
    <property type="entry name" value="Peptidase_S8"/>
    <property type="match status" value="1"/>
</dbReference>
<dbReference type="CDD" id="cd04077">
    <property type="entry name" value="Peptidases_S8_PCSK9_ProteinaseK_like"/>
    <property type="match status" value="1"/>
</dbReference>
<feature type="region of interest" description="Disordered" evidence="7">
    <location>
        <begin position="154"/>
        <end position="207"/>
    </location>
</feature>
<feature type="region of interest" description="Disordered" evidence="7">
    <location>
        <begin position="233"/>
        <end position="289"/>
    </location>
</feature>
<feature type="active site" description="Charge relay system" evidence="6">
    <location>
        <position position="276"/>
    </location>
</feature>
<dbReference type="InterPro" id="IPR000209">
    <property type="entry name" value="Peptidase_S8/S53_dom"/>
</dbReference>
<dbReference type="PRINTS" id="PR00723">
    <property type="entry name" value="SUBTILISIN"/>
</dbReference>
<feature type="domain" description="Inhibitor I9" evidence="10">
    <location>
        <begin position="52"/>
        <end position="133"/>
    </location>
</feature>
<name>A0AA39ZI48_9PEZI</name>
<evidence type="ECO:0000256" key="6">
    <source>
        <dbReference type="PROSITE-ProRule" id="PRU01240"/>
    </source>
</evidence>
<dbReference type="PROSITE" id="PS00138">
    <property type="entry name" value="SUBTILASE_SER"/>
    <property type="match status" value="1"/>
</dbReference>
<keyword evidence="4 6" id="KW-0378">Hydrolase</keyword>
<dbReference type="InterPro" id="IPR050131">
    <property type="entry name" value="Peptidase_S8_subtilisin-like"/>
</dbReference>
<feature type="chain" id="PRO_5041318910" evidence="8">
    <location>
        <begin position="21"/>
        <end position="497"/>
    </location>
</feature>
<feature type="compositionally biased region" description="Low complexity" evidence="7">
    <location>
        <begin position="233"/>
        <end position="247"/>
    </location>
</feature>
<evidence type="ECO:0000256" key="2">
    <source>
        <dbReference type="ARBA" id="ARBA00022670"/>
    </source>
</evidence>
<dbReference type="SUPFAM" id="SSF54897">
    <property type="entry name" value="Protease propeptides/inhibitors"/>
    <property type="match status" value="1"/>
</dbReference>
<feature type="active site" description="Charge relay system" evidence="6">
    <location>
        <position position="437"/>
    </location>
</feature>
<comment type="similarity">
    <text evidence="1 6">Belongs to the peptidase S8 family.</text>
</comment>
<evidence type="ECO:0000313" key="11">
    <source>
        <dbReference type="EMBL" id="KAK0671050.1"/>
    </source>
</evidence>
<evidence type="ECO:0000313" key="12">
    <source>
        <dbReference type="Proteomes" id="UP001174997"/>
    </source>
</evidence>
<evidence type="ECO:0000256" key="4">
    <source>
        <dbReference type="ARBA" id="ARBA00022801"/>
    </source>
</evidence>
<dbReference type="GO" id="GO:0004252">
    <property type="term" value="F:serine-type endopeptidase activity"/>
    <property type="evidence" value="ECO:0007669"/>
    <property type="project" value="UniProtKB-UniRule"/>
</dbReference>
<evidence type="ECO:0000256" key="1">
    <source>
        <dbReference type="ARBA" id="ARBA00011073"/>
    </source>
</evidence>
<feature type="active site" description="Charge relay system" evidence="6">
    <location>
        <position position="218"/>
    </location>
</feature>
<feature type="compositionally biased region" description="Polar residues" evidence="7">
    <location>
        <begin position="183"/>
        <end position="197"/>
    </location>
</feature>
<dbReference type="Pfam" id="PF05922">
    <property type="entry name" value="Inhibitor_I9"/>
    <property type="match status" value="1"/>
</dbReference>
<sequence>MTPKMKWLVSGLLLLAHALAIAIASPAPPRSAHSSPDLDKGSIARNSLENEYLIQFHDDPDLSHDQFLAHAAGIHAAAQRFSTTVNQYAGVIRHFNIGSGFRALHGHLDPEHVEQLKQLDFVKRIEPNGIVTTQFASIPKPAAPPTANLALHKTKREDTPSQPNNGTLPPRSRNFNFKVHTRPAQNWGQSRLSHLTPNSPPKYRHLSPPLPPTIYLLDTGIRASHTEFLLTSISPNSSTSTSSSSSRSKVRPGPNFTLPPDHPSRHNSSTTDQNGHGTHTAATAAGNTFGIVPPHHPVHLVAVQVFSANGTGTWDGVIEALQWVGNDTLHRKLGSRAVVNLSLGGGRTEVVNDAVTAVVRQANVTVVVAAGNDNNLTEYLSPASCPDAITVAATDRDDARAGFSSYGKEVDLFAPGVGIMSAGFGDDHASVEMSGTSMAAPHVAGLAAYFMMVYGAHTPDEMRQRLMDVAIKGVVKNKGDGSTDALAYNGIEDDGGS</sequence>
<gene>
    <name evidence="11" type="ORF">QBC41DRAFT_387329</name>
</gene>
<dbReference type="AlphaFoldDB" id="A0AA39ZI48"/>
<keyword evidence="12" id="KW-1185">Reference proteome</keyword>
<dbReference type="Gene3D" id="3.40.50.200">
    <property type="entry name" value="Peptidase S8/S53 domain"/>
    <property type="match status" value="1"/>
</dbReference>
<evidence type="ECO:0000256" key="3">
    <source>
        <dbReference type="ARBA" id="ARBA00022729"/>
    </source>
</evidence>
<comment type="caution">
    <text evidence="11">The sequence shown here is derived from an EMBL/GenBank/DDBJ whole genome shotgun (WGS) entry which is preliminary data.</text>
</comment>
<feature type="signal peptide" evidence="8">
    <location>
        <begin position="1"/>
        <end position="20"/>
    </location>
</feature>
<dbReference type="InterPro" id="IPR023828">
    <property type="entry name" value="Peptidase_S8_Ser-AS"/>
</dbReference>
<dbReference type="SUPFAM" id="SSF52743">
    <property type="entry name" value="Subtilisin-like"/>
    <property type="match status" value="1"/>
</dbReference>
<dbReference type="InterPro" id="IPR037045">
    <property type="entry name" value="S8pro/Inhibitor_I9_sf"/>
</dbReference>
<proteinExistence type="inferred from homology"/>
<reference evidence="11" key="1">
    <citation type="submission" date="2023-06" db="EMBL/GenBank/DDBJ databases">
        <title>Genome-scale phylogeny and comparative genomics of the fungal order Sordariales.</title>
        <authorList>
            <consortium name="Lawrence Berkeley National Laboratory"/>
            <person name="Hensen N."/>
            <person name="Bonometti L."/>
            <person name="Westerberg I."/>
            <person name="Brannstrom I.O."/>
            <person name="Guillou S."/>
            <person name="Cros-Aarteil S."/>
            <person name="Calhoun S."/>
            <person name="Haridas S."/>
            <person name="Kuo A."/>
            <person name="Mondo S."/>
            <person name="Pangilinan J."/>
            <person name="Riley R."/>
            <person name="Labutti K."/>
            <person name="Andreopoulos B."/>
            <person name="Lipzen A."/>
            <person name="Chen C."/>
            <person name="Yanf M."/>
            <person name="Daum C."/>
            <person name="Ng V."/>
            <person name="Clum A."/>
            <person name="Steindorff A."/>
            <person name="Ohm R."/>
            <person name="Martin F."/>
            <person name="Silar P."/>
            <person name="Natvig D."/>
            <person name="Lalanne C."/>
            <person name="Gautier V."/>
            <person name="Ament-Velasquez S.L."/>
            <person name="Kruys A."/>
            <person name="Hutchinson M.I."/>
            <person name="Powell A.J."/>
            <person name="Barry K."/>
            <person name="Miller A.N."/>
            <person name="Grigoriev I.V."/>
            <person name="Debuchy R."/>
            <person name="Gladieux P."/>
            <person name="Thoren M.H."/>
            <person name="Johannesson H."/>
        </authorList>
    </citation>
    <scope>NUCLEOTIDE SEQUENCE</scope>
    <source>
        <strain evidence="11">CBS 307.81</strain>
    </source>
</reference>
<evidence type="ECO:0000256" key="5">
    <source>
        <dbReference type="ARBA" id="ARBA00022825"/>
    </source>
</evidence>
<keyword evidence="2 6" id="KW-0645">Protease</keyword>
<organism evidence="11 12">
    <name type="scientific">Cercophora samala</name>
    <dbReference type="NCBI Taxonomy" id="330535"/>
    <lineage>
        <taxon>Eukaryota</taxon>
        <taxon>Fungi</taxon>
        <taxon>Dikarya</taxon>
        <taxon>Ascomycota</taxon>
        <taxon>Pezizomycotina</taxon>
        <taxon>Sordariomycetes</taxon>
        <taxon>Sordariomycetidae</taxon>
        <taxon>Sordariales</taxon>
        <taxon>Lasiosphaeriaceae</taxon>
        <taxon>Cercophora</taxon>
    </lineage>
</organism>
<feature type="domain" description="Peptidase S8/S53" evidence="9">
    <location>
        <begin position="214"/>
        <end position="476"/>
    </location>
</feature>
<dbReference type="InterPro" id="IPR036852">
    <property type="entry name" value="Peptidase_S8/S53_dom_sf"/>
</dbReference>
<dbReference type="GO" id="GO:0006508">
    <property type="term" value="P:proteolysis"/>
    <property type="evidence" value="ECO:0007669"/>
    <property type="project" value="UniProtKB-KW"/>
</dbReference>
<dbReference type="InterPro" id="IPR034193">
    <property type="entry name" value="PCSK9_ProteinaseK-like"/>
</dbReference>
<keyword evidence="3 8" id="KW-0732">Signal</keyword>
<dbReference type="InterPro" id="IPR010259">
    <property type="entry name" value="S8pro/Inhibitor_I9"/>
</dbReference>
<dbReference type="PROSITE" id="PS51892">
    <property type="entry name" value="SUBTILASE"/>
    <property type="match status" value="1"/>
</dbReference>
<dbReference type="PANTHER" id="PTHR43806">
    <property type="entry name" value="PEPTIDASE S8"/>
    <property type="match status" value="1"/>
</dbReference>
<evidence type="ECO:0000259" key="10">
    <source>
        <dbReference type="Pfam" id="PF05922"/>
    </source>
</evidence>
<dbReference type="Gene3D" id="3.30.70.80">
    <property type="entry name" value="Peptidase S8 propeptide/proteinase inhibitor I9"/>
    <property type="match status" value="1"/>
</dbReference>
<accession>A0AA39ZI48</accession>
<dbReference type="EMBL" id="JAULSY010000025">
    <property type="protein sequence ID" value="KAK0671050.1"/>
    <property type="molecule type" value="Genomic_DNA"/>
</dbReference>
<dbReference type="Proteomes" id="UP001174997">
    <property type="component" value="Unassembled WGS sequence"/>
</dbReference>
<keyword evidence="5 6" id="KW-0720">Serine protease</keyword>
<protein>
    <submittedName>
        <fullName evidence="11">Peptidase S8/S53 domain-containing protein</fullName>
    </submittedName>
</protein>
<feature type="compositionally biased region" description="Low complexity" evidence="7">
    <location>
        <begin position="274"/>
        <end position="289"/>
    </location>
</feature>
<dbReference type="InterPro" id="IPR015500">
    <property type="entry name" value="Peptidase_S8_subtilisin-rel"/>
</dbReference>
<evidence type="ECO:0000256" key="7">
    <source>
        <dbReference type="SAM" id="MobiDB-lite"/>
    </source>
</evidence>
<evidence type="ECO:0000256" key="8">
    <source>
        <dbReference type="SAM" id="SignalP"/>
    </source>
</evidence>
<evidence type="ECO:0000259" key="9">
    <source>
        <dbReference type="Pfam" id="PF00082"/>
    </source>
</evidence>
<dbReference type="PANTHER" id="PTHR43806:SF66">
    <property type="entry name" value="SERIN ENDOPEPTIDASE"/>
    <property type="match status" value="1"/>
</dbReference>